<gene>
    <name evidence="1" type="ORF">SAMN05216463_103161</name>
</gene>
<dbReference type="AlphaFoldDB" id="A0A1M6SF34"/>
<dbReference type="OrthoDB" id="1038607at2"/>
<dbReference type="RefSeq" id="WP_073205087.1">
    <property type="nucleotide sequence ID" value="NZ_FRBD01000003.1"/>
</dbReference>
<reference evidence="1 2" key="1">
    <citation type="submission" date="2016-11" db="EMBL/GenBank/DDBJ databases">
        <authorList>
            <person name="Jaros S."/>
            <person name="Januszkiewicz K."/>
            <person name="Wedrychowicz H."/>
        </authorList>
    </citation>
    <scope>NUCLEOTIDE SEQUENCE [LARGE SCALE GENOMIC DNA]</scope>
    <source>
        <strain evidence="1 2">KHT3</strain>
    </source>
</reference>
<accession>A0A1M6SF34</accession>
<dbReference type="EMBL" id="FRBD01000003">
    <property type="protein sequence ID" value="SHK43394.1"/>
    <property type="molecule type" value="Genomic_DNA"/>
</dbReference>
<organism evidence="1 2">
    <name type="scientific">Xylanibacter ruminicola</name>
    <name type="common">Prevotella ruminicola</name>
    <dbReference type="NCBI Taxonomy" id="839"/>
    <lineage>
        <taxon>Bacteria</taxon>
        <taxon>Pseudomonadati</taxon>
        <taxon>Bacteroidota</taxon>
        <taxon>Bacteroidia</taxon>
        <taxon>Bacteroidales</taxon>
        <taxon>Prevotellaceae</taxon>
        <taxon>Xylanibacter</taxon>
    </lineage>
</organism>
<protein>
    <submittedName>
        <fullName evidence="1">Uncharacterized protein</fullName>
    </submittedName>
</protein>
<evidence type="ECO:0000313" key="1">
    <source>
        <dbReference type="EMBL" id="SHK43394.1"/>
    </source>
</evidence>
<dbReference type="Proteomes" id="UP000184130">
    <property type="component" value="Unassembled WGS sequence"/>
</dbReference>
<name>A0A1M6SF34_XYLRU</name>
<evidence type="ECO:0000313" key="2">
    <source>
        <dbReference type="Proteomes" id="UP000184130"/>
    </source>
</evidence>
<sequence length="221" mass="26454">MMELQKKLENFSTNETEIDSKFKELANDFLYNGYINVRDRFFIYLRAVEFYYHEEKGPIKDPIVYHRNNKDVDGQVPYYPAMTLHSHSSGFDIAFENKKKEIRSSVLIRAYEVYDVKEHCLWCWEVTNGKGKFVRRELGKVSGRKTYNTQSTYLKTFLNGFPMGGNTEITWVNECRKQEKEITVKPYRQGVFRSELETEYIPTTERDNRKWAFWREEDIVL</sequence>
<proteinExistence type="predicted"/>